<evidence type="ECO:0000256" key="5">
    <source>
        <dbReference type="ARBA" id="ARBA00023242"/>
    </source>
</evidence>
<keyword evidence="2" id="KW-0805">Transcription regulation</keyword>
<dbReference type="Gene3D" id="3.40.1810.10">
    <property type="entry name" value="Transcription factor, MADS-box"/>
    <property type="match status" value="1"/>
</dbReference>
<proteinExistence type="predicted"/>
<feature type="coiled-coil region" evidence="6">
    <location>
        <begin position="102"/>
        <end position="171"/>
    </location>
</feature>
<keyword evidence="3" id="KW-0238">DNA-binding</keyword>
<evidence type="ECO:0000256" key="4">
    <source>
        <dbReference type="ARBA" id="ARBA00023163"/>
    </source>
</evidence>
<dbReference type="InterPro" id="IPR002100">
    <property type="entry name" value="TF_MADSbox"/>
</dbReference>
<dbReference type="GO" id="GO:0000978">
    <property type="term" value="F:RNA polymerase II cis-regulatory region sequence-specific DNA binding"/>
    <property type="evidence" value="ECO:0007669"/>
    <property type="project" value="TreeGrafter"/>
</dbReference>
<keyword evidence="6" id="KW-0175">Coiled coil</keyword>
<evidence type="ECO:0000256" key="2">
    <source>
        <dbReference type="ARBA" id="ARBA00023015"/>
    </source>
</evidence>
<accession>A0AAV1E2F5</accession>
<dbReference type="GO" id="GO:0000981">
    <property type="term" value="F:DNA-binding transcription factor activity, RNA polymerase II-specific"/>
    <property type="evidence" value="ECO:0007669"/>
    <property type="project" value="TreeGrafter"/>
</dbReference>
<protein>
    <submittedName>
        <fullName evidence="8">OLC1v1013671C1</fullName>
    </submittedName>
</protein>
<gene>
    <name evidence="8" type="ORF">OLC1_LOCUS20189</name>
</gene>
<feature type="domain" description="MADS-box" evidence="7">
    <location>
        <begin position="8"/>
        <end position="68"/>
    </location>
</feature>
<dbReference type="SUPFAM" id="SSF55455">
    <property type="entry name" value="SRF-like"/>
    <property type="match status" value="1"/>
</dbReference>
<keyword evidence="5" id="KW-0539">Nucleus</keyword>
<comment type="subcellular location">
    <subcellularLocation>
        <location evidence="1">Nucleus</location>
    </subcellularLocation>
</comment>
<dbReference type="PANTHER" id="PTHR11945">
    <property type="entry name" value="MADS BOX PROTEIN"/>
    <property type="match status" value="1"/>
</dbReference>
<dbReference type="Pfam" id="PF00319">
    <property type="entry name" value="SRF-TF"/>
    <property type="match status" value="1"/>
</dbReference>
<dbReference type="Proteomes" id="UP001161247">
    <property type="component" value="Chromosome 7"/>
</dbReference>
<evidence type="ECO:0000256" key="1">
    <source>
        <dbReference type="ARBA" id="ARBA00004123"/>
    </source>
</evidence>
<dbReference type="EMBL" id="OX459124">
    <property type="protein sequence ID" value="CAI9113128.1"/>
    <property type="molecule type" value="Genomic_DNA"/>
</dbReference>
<name>A0AAV1E2F5_OLDCO</name>
<dbReference type="PANTHER" id="PTHR11945:SF776">
    <property type="entry name" value="AGAMOUS-LIKE 50-RELATED"/>
    <property type="match status" value="1"/>
</dbReference>
<evidence type="ECO:0000256" key="3">
    <source>
        <dbReference type="ARBA" id="ARBA00023125"/>
    </source>
</evidence>
<dbReference type="PRINTS" id="PR00404">
    <property type="entry name" value="MADSDOMAIN"/>
</dbReference>
<dbReference type="GO" id="GO:0005634">
    <property type="term" value="C:nucleus"/>
    <property type="evidence" value="ECO:0007669"/>
    <property type="project" value="UniProtKB-SubCell"/>
</dbReference>
<dbReference type="FunFam" id="3.40.1810.10:FF:000006">
    <property type="entry name" value="Agamous-like MADS-box protein AGL62"/>
    <property type="match status" value="1"/>
</dbReference>
<dbReference type="SMART" id="SM00432">
    <property type="entry name" value="MADS"/>
    <property type="match status" value="1"/>
</dbReference>
<organism evidence="8 9">
    <name type="scientific">Oldenlandia corymbosa var. corymbosa</name>
    <dbReference type="NCBI Taxonomy" id="529605"/>
    <lineage>
        <taxon>Eukaryota</taxon>
        <taxon>Viridiplantae</taxon>
        <taxon>Streptophyta</taxon>
        <taxon>Embryophyta</taxon>
        <taxon>Tracheophyta</taxon>
        <taxon>Spermatophyta</taxon>
        <taxon>Magnoliopsida</taxon>
        <taxon>eudicotyledons</taxon>
        <taxon>Gunneridae</taxon>
        <taxon>Pentapetalae</taxon>
        <taxon>asterids</taxon>
        <taxon>lamiids</taxon>
        <taxon>Gentianales</taxon>
        <taxon>Rubiaceae</taxon>
        <taxon>Rubioideae</taxon>
        <taxon>Spermacoceae</taxon>
        <taxon>Hedyotis-Oldenlandia complex</taxon>
        <taxon>Oldenlandia</taxon>
    </lineage>
</organism>
<keyword evidence="4" id="KW-0804">Transcription</keyword>
<dbReference type="InterPro" id="IPR036879">
    <property type="entry name" value="TF_MADSbox_sf"/>
</dbReference>
<dbReference type="PROSITE" id="PS50066">
    <property type="entry name" value="MADS_BOX_2"/>
    <property type="match status" value="1"/>
</dbReference>
<reference evidence="8" key="1">
    <citation type="submission" date="2023-03" db="EMBL/GenBank/DDBJ databases">
        <authorList>
            <person name="Julca I."/>
        </authorList>
    </citation>
    <scope>NUCLEOTIDE SEQUENCE</scope>
</reference>
<dbReference type="GO" id="GO:0046983">
    <property type="term" value="F:protein dimerization activity"/>
    <property type="evidence" value="ECO:0007669"/>
    <property type="project" value="InterPro"/>
</dbReference>
<evidence type="ECO:0000259" key="7">
    <source>
        <dbReference type="PROSITE" id="PS50066"/>
    </source>
</evidence>
<keyword evidence="9" id="KW-1185">Reference proteome</keyword>
<evidence type="ECO:0000256" key="6">
    <source>
        <dbReference type="SAM" id="Coils"/>
    </source>
</evidence>
<dbReference type="Gene3D" id="6.10.140.920">
    <property type="match status" value="1"/>
</dbReference>
<evidence type="ECO:0000313" key="9">
    <source>
        <dbReference type="Proteomes" id="UP001161247"/>
    </source>
</evidence>
<dbReference type="AlphaFoldDB" id="A0AAV1E2F5"/>
<evidence type="ECO:0000313" key="8">
    <source>
        <dbReference type="EMBL" id="CAI9113128.1"/>
    </source>
</evidence>
<sequence length="191" mass="21345">MVSGKMSQGRKRVDMVKMTNKNNLQVTFSKRRVGLFKKASELCTLTGSELAIVVFSPGSKVYSFGSPSVSQVLQKYETQAQDFIGSQGSIDKANQARRGANEISLNEELRTLEDRMDVVKKRSSELAQMVRASQNQYWWQAPIEELSVEQLEQLKTAYEELDKRVQIQAQKGCQNATGNLSFPCVDPNATG</sequence>